<dbReference type="GO" id="GO:0046983">
    <property type="term" value="F:protein dimerization activity"/>
    <property type="evidence" value="ECO:0007669"/>
    <property type="project" value="InterPro"/>
</dbReference>
<dbReference type="GO" id="GO:0008270">
    <property type="term" value="F:zinc ion binding"/>
    <property type="evidence" value="ECO:0007669"/>
    <property type="project" value="UniProtKB-KW"/>
</dbReference>
<keyword evidence="3" id="KW-0863">Zinc-finger</keyword>
<keyword evidence="8" id="KW-1185">Reference proteome</keyword>
<dbReference type="Proteomes" id="UP000054481">
    <property type="component" value="Unassembled WGS sequence"/>
</dbReference>
<keyword evidence="4" id="KW-0862">Zinc</keyword>
<protein>
    <recommendedName>
        <fullName evidence="6">HAT C-terminal dimerisation domain-containing protein</fullName>
    </recommendedName>
</protein>
<evidence type="ECO:0000313" key="7">
    <source>
        <dbReference type="EMBL" id="KJZ68957.1"/>
    </source>
</evidence>
<dbReference type="PANTHER" id="PTHR46481">
    <property type="entry name" value="ZINC FINGER BED DOMAIN-CONTAINING PROTEIN 4"/>
    <property type="match status" value="1"/>
</dbReference>
<keyword evidence="2" id="KW-0479">Metal-binding</keyword>
<name>A0A0F7ZWH0_9HYPO</name>
<dbReference type="PANTHER" id="PTHR46481:SF10">
    <property type="entry name" value="ZINC FINGER BED DOMAIN-CONTAINING PROTEIN 39"/>
    <property type="match status" value="1"/>
</dbReference>
<dbReference type="AlphaFoldDB" id="A0A0F7ZWH0"/>
<proteinExistence type="predicted"/>
<gene>
    <name evidence="7" type="ORF">HIM_11654</name>
</gene>
<evidence type="ECO:0000256" key="4">
    <source>
        <dbReference type="ARBA" id="ARBA00022833"/>
    </source>
</evidence>
<keyword evidence="5" id="KW-0539">Nucleus</keyword>
<organism evidence="7 8">
    <name type="scientific">Hirsutella minnesotensis 3608</name>
    <dbReference type="NCBI Taxonomy" id="1043627"/>
    <lineage>
        <taxon>Eukaryota</taxon>
        <taxon>Fungi</taxon>
        <taxon>Dikarya</taxon>
        <taxon>Ascomycota</taxon>
        <taxon>Pezizomycotina</taxon>
        <taxon>Sordariomycetes</taxon>
        <taxon>Hypocreomycetidae</taxon>
        <taxon>Hypocreales</taxon>
        <taxon>Ophiocordycipitaceae</taxon>
        <taxon>Hirsutella</taxon>
    </lineage>
</organism>
<evidence type="ECO:0000256" key="5">
    <source>
        <dbReference type="ARBA" id="ARBA00023242"/>
    </source>
</evidence>
<dbReference type="InterPro" id="IPR052035">
    <property type="entry name" value="ZnF_BED_domain_contain"/>
</dbReference>
<evidence type="ECO:0000256" key="3">
    <source>
        <dbReference type="ARBA" id="ARBA00022771"/>
    </source>
</evidence>
<accession>A0A0F7ZWH0</accession>
<evidence type="ECO:0000259" key="6">
    <source>
        <dbReference type="Pfam" id="PF05699"/>
    </source>
</evidence>
<evidence type="ECO:0000256" key="1">
    <source>
        <dbReference type="ARBA" id="ARBA00004123"/>
    </source>
</evidence>
<dbReference type="SUPFAM" id="SSF53098">
    <property type="entry name" value="Ribonuclease H-like"/>
    <property type="match status" value="1"/>
</dbReference>
<dbReference type="InterPro" id="IPR008906">
    <property type="entry name" value="HATC_C_dom"/>
</dbReference>
<evidence type="ECO:0000313" key="8">
    <source>
        <dbReference type="Proteomes" id="UP000054481"/>
    </source>
</evidence>
<dbReference type="OrthoDB" id="4961408at2759"/>
<sequence length="334" mass="38230">MFSILTSGLKLRRDNNTRWNSWYRMVEWALRPTIRQAIPIFCAQEPALQEDALNASDWVTLAEIHRFLEPFHDATLANEGSASSSISDVLPTMDYLLHHIEAARARTTVPHLATMMETAWAKLADYYELTEDSPVYSAATVLNPSLKWAYMEQTWKEKPDWVERAKSRVAQLWRETYKSTTSGPAVRQGCAHEPNARRPNGYKMWMKEQKATIFNMDDDEYEVYCREPVMMISDPLKWWLEPAQRRRFPNLSLMAVDILSIAPMSAETERHFSKAKASVTDQRGSMGIETVNLLECLRSWDNSALIIPSDCGYIGPETVNNGLDSPELESDDDV</sequence>
<dbReference type="GO" id="GO:0005634">
    <property type="term" value="C:nucleus"/>
    <property type="evidence" value="ECO:0007669"/>
    <property type="project" value="UniProtKB-SubCell"/>
</dbReference>
<dbReference type="EMBL" id="KQ030785">
    <property type="protein sequence ID" value="KJZ68957.1"/>
    <property type="molecule type" value="Genomic_DNA"/>
</dbReference>
<comment type="subcellular location">
    <subcellularLocation>
        <location evidence="1">Nucleus</location>
    </subcellularLocation>
</comment>
<feature type="domain" description="HAT C-terminal dimerisation" evidence="6">
    <location>
        <begin position="220"/>
        <end position="300"/>
    </location>
</feature>
<dbReference type="InterPro" id="IPR012337">
    <property type="entry name" value="RNaseH-like_sf"/>
</dbReference>
<reference evidence="7 8" key="1">
    <citation type="journal article" date="2014" name="Genome Biol. Evol.">
        <title>Comparative genomics and transcriptomics analyses reveal divergent lifestyle features of nematode endoparasitic fungus Hirsutella minnesotensis.</title>
        <authorList>
            <person name="Lai Y."/>
            <person name="Liu K."/>
            <person name="Zhang X."/>
            <person name="Zhang X."/>
            <person name="Li K."/>
            <person name="Wang N."/>
            <person name="Shu C."/>
            <person name="Wu Y."/>
            <person name="Wang C."/>
            <person name="Bushley K.E."/>
            <person name="Xiang M."/>
            <person name="Liu X."/>
        </authorList>
    </citation>
    <scope>NUCLEOTIDE SEQUENCE [LARGE SCALE GENOMIC DNA]</scope>
    <source>
        <strain evidence="7 8">3608</strain>
    </source>
</reference>
<dbReference type="Pfam" id="PF05699">
    <property type="entry name" value="Dimer_Tnp_hAT"/>
    <property type="match status" value="1"/>
</dbReference>
<evidence type="ECO:0000256" key="2">
    <source>
        <dbReference type="ARBA" id="ARBA00022723"/>
    </source>
</evidence>